<dbReference type="EMBL" id="SRPY01001089">
    <property type="protein sequence ID" value="KAG5914633.1"/>
    <property type="molecule type" value="Genomic_DNA"/>
</dbReference>
<name>A0A8K0J044_9HYPO</name>
<protein>
    <submittedName>
        <fullName evidence="1">Uncharacterized protein</fullName>
    </submittedName>
</protein>
<dbReference type="Proteomes" id="UP000811619">
    <property type="component" value="Unassembled WGS sequence"/>
</dbReference>
<evidence type="ECO:0000313" key="1">
    <source>
        <dbReference type="EMBL" id="KAG5914633.1"/>
    </source>
</evidence>
<dbReference type="AlphaFoldDB" id="A0A8K0J044"/>
<proteinExistence type="predicted"/>
<gene>
    <name evidence="1" type="ORF">E4U42_000375</name>
</gene>
<sequence length="332" mass="38524">MFSVRPRGILRPPQQHNLLGKFLRRPSQRLPDMQERVTVCILGMVPPKFNMLDGKRRSIMATFNGHLHRRPPPEKRDIEIYLETKKEGIFSYDSTLQDRFLEPFLASYLFAQGRSIRSIILRCSHELLAAHGARLLLRFPVDIPLLHKPESRPAADTYRIILPPLTNMGAPLAPLFDELTRFCDLSLKDDVSEATDVAAGYCHIIIDVSLTAFFYLQRGMYPQVVAQCLTNVIRACVKLRRYDSNRSLDALVPGWRIYMCECAPDERVRVETRLRLLYFNLLFAEKIRDHDAVRWYAQLAQNIAPGHARFRRFRPPEDRSVGRGASLRRRRR</sequence>
<keyword evidence="2" id="KW-1185">Reference proteome</keyword>
<comment type="caution">
    <text evidence="1">The sequence shown here is derived from an EMBL/GenBank/DDBJ whole genome shotgun (WGS) entry which is preliminary data.</text>
</comment>
<evidence type="ECO:0000313" key="2">
    <source>
        <dbReference type="Proteomes" id="UP000811619"/>
    </source>
</evidence>
<organism evidence="1 2">
    <name type="scientific">Claviceps africana</name>
    <dbReference type="NCBI Taxonomy" id="83212"/>
    <lineage>
        <taxon>Eukaryota</taxon>
        <taxon>Fungi</taxon>
        <taxon>Dikarya</taxon>
        <taxon>Ascomycota</taxon>
        <taxon>Pezizomycotina</taxon>
        <taxon>Sordariomycetes</taxon>
        <taxon>Hypocreomycetidae</taxon>
        <taxon>Hypocreales</taxon>
        <taxon>Clavicipitaceae</taxon>
        <taxon>Claviceps</taxon>
    </lineage>
</organism>
<reference evidence="1" key="1">
    <citation type="journal article" date="2020" name="bioRxiv">
        <title>Whole genome comparisons of ergot fungi reveals the divergence and evolution of species within the genus Claviceps are the result of varying mechanisms driving genome evolution and host range expansion.</title>
        <authorList>
            <person name="Wyka S.A."/>
            <person name="Mondo S.J."/>
            <person name="Liu M."/>
            <person name="Dettman J."/>
            <person name="Nalam V."/>
            <person name="Broders K.D."/>
        </authorList>
    </citation>
    <scope>NUCLEOTIDE SEQUENCE</scope>
    <source>
        <strain evidence="1">CCC 489</strain>
    </source>
</reference>
<dbReference type="OrthoDB" id="10444773at2759"/>
<accession>A0A8K0J044</accession>